<dbReference type="Pfam" id="PF20230">
    <property type="entry name" value="DUF6588"/>
    <property type="match status" value="1"/>
</dbReference>
<keyword evidence="1" id="KW-0732">Signal</keyword>
<sequence length="348" mass="38104">MKKSLLSSLMLGLALTGVTTLKAQDVSELIKSGPEDATKLVNAYFQPAFKGFGFGMNSAWFNSAKAKNLGKFDLKFQATGAFVPSKDQEMRFADLKLSDNVGWNRPTSPTFFGKDDYSATLILKDDNGVPTGAQIDMPEGLGFHTVPSPQVQLTVGIIKNTDVSVRYTPKFKGDDFGAIQSWGFGVKHEITKYLLPGKTEKIIPIDLALAFGYNQLTYDYKIKVGDQLNDENPGVDQNQRVEAKLSGYTIDAILSKKLAVFTPFVSIGYNSAKTKLDVLGKYNFKDPNPLSTDYIRFTDPVKIDRTDISGLRGNVGFALHLAFFRLYASYSVGEYQAVSGGIGFGIGK</sequence>
<dbReference type="Proteomes" id="UP000283433">
    <property type="component" value="Unassembled WGS sequence"/>
</dbReference>
<evidence type="ECO:0000313" key="2">
    <source>
        <dbReference type="EMBL" id="RKD13804.1"/>
    </source>
</evidence>
<dbReference type="AlphaFoldDB" id="A0A419S3E1"/>
<evidence type="ECO:0008006" key="4">
    <source>
        <dbReference type="Google" id="ProtNLM"/>
    </source>
</evidence>
<proteinExistence type="predicted"/>
<dbReference type="EMBL" id="MBTA01000027">
    <property type="protein sequence ID" value="RKD13804.1"/>
    <property type="molecule type" value="Genomic_DNA"/>
</dbReference>
<dbReference type="InterPro" id="IPR046495">
    <property type="entry name" value="DUF6588"/>
</dbReference>
<evidence type="ECO:0000313" key="3">
    <source>
        <dbReference type="Proteomes" id="UP000283433"/>
    </source>
</evidence>
<feature type="signal peptide" evidence="1">
    <location>
        <begin position="1"/>
        <end position="23"/>
    </location>
</feature>
<comment type="caution">
    <text evidence="2">The sequence shown here is derived from an EMBL/GenBank/DDBJ whole genome shotgun (WGS) entry which is preliminary data.</text>
</comment>
<protein>
    <recommendedName>
        <fullName evidence="4">Outer membrane protein beta-barrel domain-containing protein</fullName>
    </recommendedName>
</protein>
<gene>
    <name evidence="2" type="ORF">BCY91_09595</name>
</gene>
<keyword evidence="3" id="KW-1185">Reference proteome</keyword>
<reference evidence="2 3" key="1">
    <citation type="submission" date="2016-07" db="EMBL/GenBank/DDBJ databases">
        <title>Genome of Pelobium manganitolerans.</title>
        <authorList>
            <person name="Wu S."/>
            <person name="Wang G."/>
        </authorList>
    </citation>
    <scope>NUCLEOTIDE SEQUENCE [LARGE SCALE GENOMIC DNA]</scope>
    <source>
        <strain evidence="2 3">YS-25</strain>
    </source>
</reference>
<organism evidence="2 3">
    <name type="scientific">Pelobium manganitolerans</name>
    <dbReference type="NCBI Taxonomy" id="1842495"/>
    <lineage>
        <taxon>Bacteria</taxon>
        <taxon>Pseudomonadati</taxon>
        <taxon>Bacteroidota</taxon>
        <taxon>Sphingobacteriia</taxon>
        <taxon>Sphingobacteriales</taxon>
        <taxon>Sphingobacteriaceae</taxon>
        <taxon>Pelobium</taxon>
    </lineage>
</organism>
<name>A0A419S3E1_9SPHI</name>
<feature type="chain" id="PRO_5019479856" description="Outer membrane protein beta-barrel domain-containing protein" evidence="1">
    <location>
        <begin position="24"/>
        <end position="348"/>
    </location>
</feature>
<dbReference type="OrthoDB" id="9775382at2"/>
<accession>A0A419S3E1</accession>
<dbReference type="RefSeq" id="WP_120182716.1">
    <property type="nucleotide sequence ID" value="NZ_CBINCU010000015.1"/>
</dbReference>
<evidence type="ECO:0000256" key="1">
    <source>
        <dbReference type="SAM" id="SignalP"/>
    </source>
</evidence>